<dbReference type="InterPro" id="IPR027417">
    <property type="entry name" value="P-loop_NTPase"/>
</dbReference>
<dbReference type="InterPro" id="IPR049945">
    <property type="entry name" value="AAA_22"/>
</dbReference>
<dbReference type="RefSeq" id="WP_171001088.1">
    <property type="nucleotide sequence ID" value="NZ_BJDK01000029.1"/>
</dbReference>
<reference evidence="3" key="1">
    <citation type="journal article" date="2019" name="Int. J. Syst. Evol. Microbiol.">
        <title>The Global Catalogue of Microorganisms (GCM) 10K type strain sequencing project: providing services to taxonomists for standard genome sequencing and annotation.</title>
        <authorList>
            <consortium name="The Broad Institute Genomics Platform"/>
            <consortium name="The Broad Institute Genome Sequencing Center for Infectious Disease"/>
            <person name="Wu L."/>
            <person name="Ma J."/>
        </authorList>
    </citation>
    <scope>NUCLEOTIDE SEQUENCE [LARGE SCALE GENOMIC DNA]</scope>
    <source>
        <strain evidence="3">CCM 8932</strain>
    </source>
</reference>
<dbReference type="Proteomes" id="UP001596253">
    <property type="component" value="Unassembled WGS sequence"/>
</dbReference>
<dbReference type="EMBL" id="JBHSSD010000004">
    <property type="protein sequence ID" value="MFC6163217.1"/>
    <property type="molecule type" value="Genomic_DNA"/>
</dbReference>
<evidence type="ECO:0000313" key="3">
    <source>
        <dbReference type="Proteomes" id="UP001596253"/>
    </source>
</evidence>
<sequence length="337" mass="38373">MVWNRKKAEVELTRWFTPSKPATKNYVDRGTLDRTIFREFSQQGRQVLVFGPTGAGKTSMVLDNLAKLEEQYQTKHIRITMTNKTTIDSFIADVANKLELNRQIQTVMTNEDSRKAEGSIKILNWFSTKFSGQNRRTQQAVNEQYTGSDDFLILEQALFKRNTVLVVDDMENLTDNATDLRIRLAEIAKNMSDDAVNYEKSYAKIVFVGIASTAEQLWHDVQSLKSRLATITVPYLNVNESHQIIKTGWSKAKLESSEAQIEKTAYISSGIGKVVHELRHDDSKGSSSISPALTQLKSSKLEILTSEDRNSWRFLDPMFKAYVREHKAELLLKKIGN</sequence>
<accession>A0ABW1R2Y0</accession>
<dbReference type="Gene3D" id="3.40.50.300">
    <property type="entry name" value="P-loop containing nucleotide triphosphate hydrolases"/>
    <property type="match status" value="1"/>
</dbReference>
<dbReference type="Pfam" id="PF13401">
    <property type="entry name" value="AAA_22"/>
    <property type="match status" value="1"/>
</dbReference>
<evidence type="ECO:0000259" key="1">
    <source>
        <dbReference type="Pfam" id="PF13401"/>
    </source>
</evidence>
<evidence type="ECO:0000313" key="2">
    <source>
        <dbReference type="EMBL" id="MFC6163217.1"/>
    </source>
</evidence>
<proteinExistence type="predicted"/>
<comment type="caution">
    <text evidence="2">The sequence shown here is derived from an EMBL/GenBank/DDBJ whole genome shotgun (WGS) entry which is preliminary data.</text>
</comment>
<gene>
    <name evidence="2" type="ORF">ACFP3T_00755</name>
</gene>
<protein>
    <submittedName>
        <fullName evidence="2">AAA family ATPase</fullName>
    </submittedName>
</protein>
<name>A0ABW1R2Y0_9LACO</name>
<keyword evidence="3" id="KW-1185">Reference proteome</keyword>
<organism evidence="2 3">
    <name type="scientific">Lactiplantibacillus dongliensis</name>
    <dbReference type="NCBI Taxonomy" id="2559919"/>
    <lineage>
        <taxon>Bacteria</taxon>
        <taxon>Bacillati</taxon>
        <taxon>Bacillota</taxon>
        <taxon>Bacilli</taxon>
        <taxon>Lactobacillales</taxon>
        <taxon>Lactobacillaceae</taxon>
        <taxon>Lactiplantibacillus</taxon>
    </lineage>
</organism>
<feature type="domain" description="ORC1/DEAH AAA+ ATPase" evidence="1">
    <location>
        <begin position="46"/>
        <end position="211"/>
    </location>
</feature>
<dbReference type="SUPFAM" id="SSF52540">
    <property type="entry name" value="P-loop containing nucleoside triphosphate hydrolases"/>
    <property type="match status" value="1"/>
</dbReference>